<dbReference type="AlphaFoldDB" id="A0AAT9GC43"/>
<proteinExistence type="predicted"/>
<organism evidence="1">
    <name type="scientific">Wolbachia endosymbiont of Sergentomyia squamirostris</name>
    <dbReference type="NCBI Taxonomy" id="3113640"/>
    <lineage>
        <taxon>Bacteria</taxon>
        <taxon>Pseudomonadati</taxon>
        <taxon>Pseudomonadota</taxon>
        <taxon>Alphaproteobacteria</taxon>
        <taxon>Rickettsiales</taxon>
        <taxon>Anaplasmataceae</taxon>
        <taxon>Wolbachieae</taxon>
        <taxon>Wolbachia</taxon>
    </lineage>
</organism>
<sequence>MNKNITFKALKEEHFLLLLKWLETPHVKKWWDQDIHWTPELIKEKYDNYVKALTLCPNFTYFLLLFQQSV</sequence>
<dbReference type="Gene3D" id="3.40.630.30">
    <property type="match status" value="1"/>
</dbReference>
<dbReference type="InterPro" id="IPR016181">
    <property type="entry name" value="Acyl_CoA_acyltransferase"/>
</dbReference>
<evidence type="ECO:0008006" key="2">
    <source>
        <dbReference type="Google" id="ProtNLM"/>
    </source>
</evidence>
<protein>
    <recommendedName>
        <fullName evidence="2">Acetyltransferase</fullName>
    </recommendedName>
</protein>
<evidence type="ECO:0000313" key="1">
    <source>
        <dbReference type="EMBL" id="BFD47420.1"/>
    </source>
</evidence>
<dbReference type="SUPFAM" id="SSF55729">
    <property type="entry name" value="Acyl-CoA N-acyltransferases (Nat)"/>
    <property type="match status" value="1"/>
</dbReference>
<reference evidence="1" key="1">
    <citation type="submission" date="2024-01" db="EMBL/GenBank/DDBJ databases">
        <title>Sequencing the genomes of a sandfly, Sergentomyia squamirostris, and its two endosymbionts.</title>
        <authorList>
            <person name="Itokawa K."/>
            <person name="Sanjoba C."/>
        </authorList>
    </citation>
    <scope>NUCLEOTIDE SEQUENCE</scope>
    <source>
        <strain evidence="1">WSSQ</strain>
    </source>
</reference>
<gene>
    <name evidence="1" type="ORF">DMENIID0003_04940</name>
</gene>
<dbReference type="EMBL" id="AP029172">
    <property type="protein sequence ID" value="BFD47420.1"/>
    <property type="molecule type" value="Genomic_DNA"/>
</dbReference>
<name>A0AAT9GC43_9RICK</name>
<accession>A0AAT9GC43</accession>